<evidence type="ECO:0000313" key="1">
    <source>
        <dbReference type="EMBL" id="GIX95975.1"/>
    </source>
</evidence>
<name>A0AAV4PJ52_CAEEX</name>
<protein>
    <submittedName>
        <fullName evidence="1">Uncharacterized protein</fullName>
    </submittedName>
</protein>
<reference evidence="1 2" key="1">
    <citation type="submission" date="2021-06" db="EMBL/GenBank/DDBJ databases">
        <title>Caerostris extrusa draft genome.</title>
        <authorList>
            <person name="Kono N."/>
            <person name="Arakawa K."/>
        </authorList>
    </citation>
    <scope>NUCLEOTIDE SEQUENCE [LARGE SCALE GENOMIC DNA]</scope>
</reference>
<comment type="caution">
    <text evidence="1">The sequence shown here is derived from an EMBL/GenBank/DDBJ whole genome shotgun (WGS) entry which is preliminary data.</text>
</comment>
<keyword evidence="2" id="KW-1185">Reference proteome</keyword>
<dbReference type="EMBL" id="BPLR01004589">
    <property type="protein sequence ID" value="GIX95975.1"/>
    <property type="molecule type" value="Genomic_DNA"/>
</dbReference>
<evidence type="ECO:0000313" key="2">
    <source>
        <dbReference type="Proteomes" id="UP001054945"/>
    </source>
</evidence>
<proteinExistence type="predicted"/>
<organism evidence="1 2">
    <name type="scientific">Caerostris extrusa</name>
    <name type="common">Bark spider</name>
    <name type="synonym">Caerostris bankana</name>
    <dbReference type="NCBI Taxonomy" id="172846"/>
    <lineage>
        <taxon>Eukaryota</taxon>
        <taxon>Metazoa</taxon>
        <taxon>Ecdysozoa</taxon>
        <taxon>Arthropoda</taxon>
        <taxon>Chelicerata</taxon>
        <taxon>Arachnida</taxon>
        <taxon>Araneae</taxon>
        <taxon>Araneomorphae</taxon>
        <taxon>Entelegynae</taxon>
        <taxon>Araneoidea</taxon>
        <taxon>Araneidae</taxon>
        <taxon>Caerostris</taxon>
    </lineage>
</organism>
<dbReference type="Proteomes" id="UP001054945">
    <property type="component" value="Unassembled WGS sequence"/>
</dbReference>
<dbReference type="AlphaFoldDB" id="A0AAV4PJ52"/>
<accession>A0AAV4PJ52</accession>
<gene>
    <name evidence="1" type="ORF">CEXT_98271</name>
</gene>
<sequence length="99" mass="11046">MCKENEPLGRSLKMVVGKVCLHVIFPRESYVTFRTFEGTLSSVSSHVLVQVALSVEALRADGALEEIFARVNPYVPHHIRRCVVPLKSTSDNICHILQA</sequence>